<evidence type="ECO:0000256" key="8">
    <source>
        <dbReference type="ARBA" id="ARBA00023128"/>
    </source>
</evidence>
<dbReference type="PANTHER" id="PTHR11851:SF149">
    <property type="entry name" value="GH01077P"/>
    <property type="match status" value="1"/>
</dbReference>
<dbReference type="Proteomes" id="UP000030693">
    <property type="component" value="Unassembled WGS sequence"/>
</dbReference>
<dbReference type="RefSeq" id="XP_009493536.1">
    <property type="nucleotide sequence ID" value="XM_009495261.1"/>
</dbReference>
<keyword evidence="3" id="KW-0645">Protease</keyword>
<evidence type="ECO:0000313" key="11">
    <source>
        <dbReference type="EMBL" id="KCV71958.1"/>
    </source>
</evidence>
<dbReference type="FunFam" id="3.30.830.10:FF:000008">
    <property type="entry name" value="Mitochondrial-processing peptidase subunit beta"/>
    <property type="match status" value="1"/>
</dbReference>
<evidence type="ECO:0000256" key="3">
    <source>
        <dbReference type="ARBA" id="ARBA00022670"/>
    </source>
</evidence>
<dbReference type="InterPro" id="IPR050361">
    <property type="entry name" value="MPP/UQCRC_Complex"/>
</dbReference>
<keyword evidence="7" id="KW-0482">Metalloprotease</keyword>
<evidence type="ECO:0000256" key="6">
    <source>
        <dbReference type="ARBA" id="ARBA00022833"/>
    </source>
</evidence>
<keyword evidence="6" id="KW-0862">Zinc</keyword>
<gene>
    <name evidence="11" type="ORF">H696_01367</name>
</gene>
<protein>
    <recommendedName>
        <fullName evidence="13">Mitochondrial-processing peptidase subunit beta</fullName>
    </recommendedName>
</protein>
<keyword evidence="5" id="KW-0378">Hydrolase</keyword>
<dbReference type="InterPro" id="IPR007863">
    <property type="entry name" value="Peptidase_M16_C"/>
</dbReference>
<dbReference type="EMBL" id="KB932202">
    <property type="protein sequence ID" value="KCV71958.1"/>
    <property type="molecule type" value="Genomic_DNA"/>
</dbReference>
<dbReference type="GeneID" id="20526092"/>
<evidence type="ECO:0000256" key="2">
    <source>
        <dbReference type="ARBA" id="ARBA00004173"/>
    </source>
</evidence>
<dbReference type="SUPFAM" id="SSF63411">
    <property type="entry name" value="LuxS/MPP-like metallohydrolase"/>
    <property type="match status" value="2"/>
</dbReference>
<evidence type="ECO:0000259" key="10">
    <source>
        <dbReference type="Pfam" id="PF05193"/>
    </source>
</evidence>
<dbReference type="PANTHER" id="PTHR11851">
    <property type="entry name" value="METALLOPROTEASE"/>
    <property type="match status" value="1"/>
</dbReference>
<feature type="domain" description="Peptidase M16 N-terminal" evidence="9">
    <location>
        <begin position="44"/>
        <end position="189"/>
    </location>
</feature>
<proteinExistence type="predicted"/>
<comment type="cofactor">
    <cofactor evidence="1">
        <name>Zn(2+)</name>
        <dbReference type="ChEBI" id="CHEBI:29105"/>
    </cofactor>
</comment>
<dbReference type="GO" id="GO:0006508">
    <property type="term" value="P:proteolysis"/>
    <property type="evidence" value="ECO:0007669"/>
    <property type="project" value="UniProtKB-KW"/>
</dbReference>
<reference evidence="11" key="1">
    <citation type="submission" date="2013-04" db="EMBL/GenBank/DDBJ databases">
        <title>The Genome Sequence of Fonticula alba ATCC 38817.</title>
        <authorList>
            <consortium name="The Broad Institute Genomics Platform"/>
            <person name="Russ C."/>
            <person name="Cuomo C."/>
            <person name="Burger G."/>
            <person name="Gray M.W."/>
            <person name="Holland P.W.H."/>
            <person name="King N."/>
            <person name="Lang F.B.F."/>
            <person name="Roger A.J."/>
            <person name="Ruiz-Trillo I."/>
            <person name="Brown M."/>
            <person name="Walker B."/>
            <person name="Young S."/>
            <person name="Zeng Q."/>
            <person name="Gargeya S."/>
            <person name="Fitzgerald M."/>
            <person name="Haas B."/>
            <person name="Abouelleil A."/>
            <person name="Allen A.W."/>
            <person name="Alvarado L."/>
            <person name="Arachchi H.M."/>
            <person name="Berlin A.M."/>
            <person name="Chapman S.B."/>
            <person name="Gainer-Dewar J."/>
            <person name="Goldberg J."/>
            <person name="Griggs A."/>
            <person name="Gujja S."/>
            <person name="Hansen M."/>
            <person name="Howarth C."/>
            <person name="Imamovic A."/>
            <person name="Ireland A."/>
            <person name="Larimer J."/>
            <person name="McCowan C."/>
            <person name="Murphy C."/>
            <person name="Pearson M."/>
            <person name="Poon T.W."/>
            <person name="Priest M."/>
            <person name="Roberts A."/>
            <person name="Saif S."/>
            <person name="Shea T."/>
            <person name="Sisk P."/>
            <person name="Sykes S."/>
            <person name="Wortman J."/>
            <person name="Nusbaum C."/>
            <person name="Birren B."/>
        </authorList>
    </citation>
    <scope>NUCLEOTIDE SEQUENCE [LARGE SCALE GENOMIC DNA]</scope>
    <source>
        <strain evidence="11">ATCC 38817</strain>
    </source>
</reference>
<dbReference type="eggNOG" id="KOG0960">
    <property type="taxonomic scope" value="Eukaryota"/>
</dbReference>
<evidence type="ECO:0000256" key="1">
    <source>
        <dbReference type="ARBA" id="ARBA00001947"/>
    </source>
</evidence>
<dbReference type="Pfam" id="PF00675">
    <property type="entry name" value="Peptidase_M16"/>
    <property type="match status" value="1"/>
</dbReference>
<dbReference type="OrthoDB" id="10251424at2759"/>
<dbReference type="OMA" id="IDVVCDM"/>
<dbReference type="AlphaFoldDB" id="A0A058ZDH0"/>
<keyword evidence="8" id="KW-0496">Mitochondrion</keyword>
<comment type="subcellular location">
    <subcellularLocation>
        <location evidence="2">Mitochondrion</location>
    </subcellularLocation>
</comment>
<dbReference type="GO" id="GO:0005739">
    <property type="term" value="C:mitochondrion"/>
    <property type="evidence" value="ECO:0007669"/>
    <property type="project" value="UniProtKB-SubCell"/>
</dbReference>
<keyword evidence="4" id="KW-0479">Metal-binding</keyword>
<organism evidence="11">
    <name type="scientific">Fonticula alba</name>
    <name type="common">Slime mold</name>
    <dbReference type="NCBI Taxonomy" id="691883"/>
    <lineage>
        <taxon>Eukaryota</taxon>
        <taxon>Rotosphaerida</taxon>
        <taxon>Fonticulaceae</taxon>
        <taxon>Fonticula</taxon>
    </lineage>
</organism>
<evidence type="ECO:0000256" key="7">
    <source>
        <dbReference type="ARBA" id="ARBA00023049"/>
    </source>
</evidence>
<dbReference type="InterPro" id="IPR011765">
    <property type="entry name" value="Pept_M16_N"/>
</dbReference>
<evidence type="ECO:0000313" key="12">
    <source>
        <dbReference type="Proteomes" id="UP000030693"/>
    </source>
</evidence>
<evidence type="ECO:0008006" key="13">
    <source>
        <dbReference type="Google" id="ProtNLM"/>
    </source>
</evidence>
<dbReference type="GO" id="GO:0046872">
    <property type="term" value="F:metal ion binding"/>
    <property type="evidence" value="ECO:0007669"/>
    <property type="project" value="UniProtKB-KW"/>
</dbReference>
<evidence type="ECO:0000259" key="9">
    <source>
        <dbReference type="Pfam" id="PF00675"/>
    </source>
</evidence>
<dbReference type="MEROPS" id="M16.975"/>
<dbReference type="Pfam" id="PF05193">
    <property type="entry name" value="Peptidase_M16_C"/>
    <property type="match status" value="1"/>
</dbReference>
<dbReference type="GO" id="GO:0008237">
    <property type="term" value="F:metallopeptidase activity"/>
    <property type="evidence" value="ECO:0007669"/>
    <property type="project" value="UniProtKB-KW"/>
</dbReference>
<dbReference type="STRING" id="691883.A0A058ZDH0"/>
<evidence type="ECO:0000256" key="4">
    <source>
        <dbReference type="ARBA" id="ARBA00022723"/>
    </source>
</evidence>
<evidence type="ECO:0000256" key="5">
    <source>
        <dbReference type="ARBA" id="ARBA00022801"/>
    </source>
</evidence>
<dbReference type="Gene3D" id="3.30.830.10">
    <property type="entry name" value="Metalloenzyme, LuxS/M16 peptidase-like"/>
    <property type="match status" value="2"/>
</dbReference>
<dbReference type="InterPro" id="IPR011249">
    <property type="entry name" value="Metalloenz_LuxS/M16"/>
</dbReference>
<keyword evidence="12" id="KW-1185">Reference proteome</keyword>
<sequence length="465" mass="51587">MLSAATTRLTSASARPLARMFATQTAASLAGPETRMTTLPNGLRVCTENNGSETASVGVWIDTGSRYETEETNGVAHFLEHVSFKGTHKRTGPSLELEIENMGGHLNAYTAREQTAFYARVFKKNVPQVMELLSDLLLNSKYEDRHIESERSVIQRELESIEADKIEYLNDLLHSAAYQCHPLGMTILGSSENINSISREDIQNYVKNNYTASRMVVVGAGGVDHDELVKISADVFAGLPDVVDTKPALVKPRIIGSEIRVRNDEMPYTYVGLAHEGVSHTSPDYFPMMIAQSILGSWDRNIAGGANVSSRLARRFAVDELVSSFAAFNICYQDTGLFGLQMVTDNKLRLDDLLYSAQYEMVRLCLDITPEEVERAKKQYLTSVMNGLDSNSLIAEDIGRSVLSFGRRLPPAELVARVSSVTVQDVRNACMERIYNRDPVLVGIGAIEGLPEYNRVERATAWLRY</sequence>
<name>A0A058ZDH0_FONAL</name>
<dbReference type="FunFam" id="3.30.830.10:FF:000001">
    <property type="entry name" value="Mitochondrial-processing peptidase subunit beta, mitochondrial"/>
    <property type="match status" value="1"/>
</dbReference>
<feature type="domain" description="Peptidase M16 C-terminal" evidence="10">
    <location>
        <begin position="196"/>
        <end position="380"/>
    </location>
</feature>
<accession>A0A058ZDH0</accession>